<gene>
    <name evidence="9" type="ORF">D9758_013407</name>
</gene>
<dbReference type="EMBL" id="JAACJM010000145">
    <property type="protein sequence ID" value="KAF5343236.1"/>
    <property type="molecule type" value="Genomic_DNA"/>
</dbReference>
<dbReference type="SUPFAM" id="SSF48113">
    <property type="entry name" value="Heme-dependent peroxidases"/>
    <property type="match status" value="1"/>
</dbReference>
<dbReference type="AlphaFoldDB" id="A0A8H5CK20"/>
<keyword evidence="2" id="KW-0349">Heme</keyword>
<proteinExistence type="inferred from homology"/>
<evidence type="ECO:0000256" key="6">
    <source>
        <dbReference type="RuleBase" id="RU004241"/>
    </source>
</evidence>
<evidence type="ECO:0000256" key="3">
    <source>
        <dbReference type="ARBA" id="ARBA00022723"/>
    </source>
</evidence>
<dbReference type="EC" id="1.11.1.-" evidence="7"/>
<dbReference type="GO" id="GO:0004601">
    <property type="term" value="F:peroxidase activity"/>
    <property type="evidence" value="ECO:0007669"/>
    <property type="project" value="UniProtKB-KW"/>
</dbReference>
<keyword evidence="4 7" id="KW-0560">Oxidoreductase</keyword>
<reference evidence="9 10" key="1">
    <citation type="journal article" date="2020" name="ISME J.">
        <title>Uncovering the hidden diversity of litter-decomposition mechanisms in mushroom-forming fungi.</title>
        <authorList>
            <person name="Floudas D."/>
            <person name="Bentzer J."/>
            <person name="Ahren D."/>
            <person name="Johansson T."/>
            <person name="Persson P."/>
            <person name="Tunlid A."/>
        </authorList>
    </citation>
    <scope>NUCLEOTIDE SEQUENCE [LARGE SCALE GENOMIC DNA]</scope>
    <source>
        <strain evidence="9 10">CBS 291.85</strain>
    </source>
</reference>
<keyword evidence="5" id="KW-0408">Iron</keyword>
<dbReference type="GO" id="GO:0034599">
    <property type="term" value="P:cellular response to oxidative stress"/>
    <property type="evidence" value="ECO:0007669"/>
    <property type="project" value="InterPro"/>
</dbReference>
<accession>A0A8H5CK20</accession>
<dbReference type="PANTHER" id="PTHR31356:SF53">
    <property type="entry name" value="HEME PEROXIDASE"/>
    <property type="match status" value="1"/>
</dbReference>
<dbReference type="Gene3D" id="1.10.520.10">
    <property type="match status" value="1"/>
</dbReference>
<dbReference type="Pfam" id="PF00141">
    <property type="entry name" value="peroxidase"/>
    <property type="match status" value="1"/>
</dbReference>
<dbReference type="InterPro" id="IPR010255">
    <property type="entry name" value="Haem_peroxidase_sf"/>
</dbReference>
<dbReference type="OrthoDB" id="5985073at2759"/>
<comment type="similarity">
    <text evidence="6">Belongs to the peroxidase family.</text>
</comment>
<dbReference type="Proteomes" id="UP000559256">
    <property type="component" value="Unassembled WGS sequence"/>
</dbReference>
<feature type="domain" description="Plant heme peroxidase family profile" evidence="8">
    <location>
        <begin position="1"/>
        <end position="222"/>
    </location>
</feature>
<organism evidence="9 10">
    <name type="scientific">Tetrapyrgos nigripes</name>
    <dbReference type="NCBI Taxonomy" id="182062"/>
    <lineage>
        <taxon>Eukaryota</taxon>
        <taxon>Fungi</taxon>
        <taxon>Dikarya</taxon>
        <taxon>Basidiomycota</taxon>
        <taxon>Agaricomycotina</taxon>
        <taxon>Agaricomycetes</taxon>
        <taxon>Agaricomycetidae</taxon>
        <taxon>Agaricales</taxon>
        <taxon>Marasmiineae</taxon>
        <taxon>Marasmiaceae</taxon>
        <taxon>Tetrapyrgos</taxon>
    </lineage>
</organism>
<dbReference type="GO" id="GO:0000302">
    <property type="term" value="P:response to reactive oxygen species"/>
    <property type="evidence" value="ECO:0007669"/>
    <property type="project" value="TreeGrafter"/>
</dbReference>
<evidence type="ECO:0000256" key="7">
    <source>
        <dbReference type="RuleBase" id="RU363051"/>
    </source>
</evidence>
<dbReference type="PANTHER" id="PTHR31356">
    <property type="entry name" value="THYLAKOID LUMENAL 29 KDA PROTEIN, CHLOROPLASTIC-RELATED"/>
    <property type="match status" value="1"/>
</dbReference>
<protein>
    <recommendedName>
        <fullName evidence="7">Peroxidase</fullName>
        <ecNumber evidence="7">1.11.1.-</ecNumber>
    </recommendedName>
</protein>
<sequence length="515" mass="55679">MMENSTTAAEWVRLAYHDMSTHDVNTGLGGLDASIRFELDRPENVGIGMTNAMDDFSNFQSPVISMSDAIALGTVFSFAACGAPYLIPYRGGRIDATSSGPAGVPEPTQPIETHIQKFANQGFNKEEMISLVACGHALGGVAKVDFQDMFEGREGDFGSFTDVEAPPQMYNHSIVTAYLDGTTQNPLVVSKNQTFRSDGRIFASDGNVTMQKLSSQEIFDSTCKSLIERMIHTVPKDVSLTDVILPIQNKVGLAMLSVSTDPGKEDALLLTTSLRTIDLPDNPARTVTVFWTDRRNSSSPSCPSSGCSSPASSIVPIIAEGENGEFVTSGFPFLGYKAVVYGFNASINASTSVDKFWFEIDEHQGQEKVVIDNGGTKYVIEQDEVLFDPVRSVRRPDSDGDLLKGSLSITIAQWTPQVRENPSPSPFSSSSISKLSLQTFNPHTQSPQFIPSIDIVDVPLDTNIPSRAGYAFHTVNIDPGNTFIDVFADTLDGGEKAISLKNVQVEGELVTVVNS</sequence>
<dbReference type="InterPro" id="IPR002016">
    <property type="entry name" value="Haem_peroxidase"/>
</dbReference>
<keyword evidence="1 7" id="KW-0575">Peroxidase</keyword>
<dbReference type="GO" id="GO:0046872">
    <property type="term" value="F:metal ion binding"/>
    <property type="evidence" value="ECO:0007669"/>
    <property type="project" value="UniProtKB-UniRule"/>
</dbReference>
<keyword evidence="3" id="KW-0479">Metal-binding</keyword>
<dbReference type="GO" id="GO:0020037">
    <property type="term" value="F:heme binding"/>
    <property type="evidence" value="ECO:0007669"/>
    <property type="project" value="UniProtKB-UniRule"/>
</dbReference>
<dbReference type="Gene3D" id="1.10.420.10">
    <property type="entry name" value="Peroxidase, domain 2"/>
    <property type="match status" value="1"/>
</dbReference>
<dbReference type="GO" id="GO:0042744">
    <property type="term" value="P:hydrogen peroxide catabolic process"/>
    <property type="evidence" value="ECO:0007669"/>
    <property type="project" value="TreeGrafter"/>
</dbReference>
<dbReference type="PROSITE" id="PS50873">
    <property type="entry name" value="PEROXIDASE_4"/>
    <property type="match status" value="1"/>
</dbReference>
<evidence type="ECO:0000256" key="5">
    <source>
        <dbReference type="ARBA" id="ARBA00023004"/>
    </source>
</evidence>
<evidence type="ECO:0000313" key="10">
    <source>
        <dbReference type="Proteomes" id="UP000559256"/>
    </source>
</evidence>
<keyword evidence="10" id="KW-1185">Reference proteome</keyword>
<evidence type="ECO:0000313" key="9">
    <source>
        <dbReference type="EMBL" id="KAF5343236.1"/>
    </source>
</evidence>
<evidence type="ECO:0000259" key="8">
    <source>
        <dbReference type="PROSITE" id="PS50873"/>
    </source>
</evidence>
<comment type="caution">
    <text evidence="9">The sequence shown here is derived from an EMBL/GenBank/DDBJ whole genome shotgun (WGS) entry which is preliminary data.</text>
</comment>
<evidence type="ECO:0000256" key="2">
    <source>
        <dbReference type="ARBA" id="ARBA00022617"/>
    </source>
</evidence>
<evidence type="ECO:0000256" key="4">
    <source>
        <dbReference type="ARBA" id="ARBA00023002"/>
    </source>
</evidence>
<name>A0A8H5CK20_9AGAR</name>
<dbReference type="InterPro" id="IPR044831">
    <property type="entry name" value="Ccp1-like"/>
</dbReference>
<evidence type="ECO:0000256" key="1">
    <source>
        <dbReference type="ARBA" id="ARBA00022559"/>
    </source>
</evidence>